<dbReference type="AlphaFoldDB" id="E2AGI6"/>
<reference evidence="1 2" key="1">
    <citation type="journal article" date="2010" name="Science">
        <title>Genomic comparison of the ants Camponotus floridanus and Harpegnathos saltator.</title>
        <authorList>
            <person name="Bonasio R."/>
            <person name="Zhang G."/>
            <person name="Ye C."/>
            <person name="Mutti N.S."/>
            <person name="Fang X."/>
            <person name="Qin N."/>
            <person name="Donahue G."/>
            <person name="Yang P."/>
            <person name="Li Q."/>
            <person name="Li C."/>
            <person name="Zhang P."/>
            <person name="Huang Z."/>
            <person name="Berger S.L."/>
            <person name="Reinberg D."/>
            <person name="Wang J."/>
            <person name="Liebig J."/>
        </authorList>
    </citation>
    <scope>NUCLEOTIDE SEQUENCE [LARGE SCALE GENOMIC DNA]</scope>
    <source>
        <strain evidence="2">C129</strain>
    </source>
</reference>
<evidence type="ECO:0000313" key="1">
    <source>
        <dbReference type="EMBL" id="EFN67443.1"/>
    </source>
</evidence>
<dbReference type="InParanoid" id="E2AGI6"/>
<name>E2AGI6_CAMFO</name>
<proteinExistence type="predicted"/>
<protein>
    <submittedName>
        <fullName evidence="1">Uncharacterized protein</fullName>
    </submittedName>
</protein>
<keyword evidence="2" id="KW-1185">Reference proteome</keyword>
<dbReference type="Proteomes" id="UP000000311">
    <property type="component" value="Unassembled WGS sequence"/>
</dbReference>
<organism evidence="2">
    <name type="scientific">Camponotus floridanus</name>
    <name type="common">Florida carpenter ant</name>
    <dbReference type="NCBI Taxonomy" id="104421"/>
    <lineage>
        <taxon>Eukaryota</taxon>
        <taxon>Metazoa</taxon>
        <taxon>Ecdysozoa</taxon>
        <taxon>Arthropoda</taxon>
        <taxon>Hexapoda</taxon>
        <taxon>Insecta</taxon>
        <taxon>Pterygota</taxon>
        <taxon>Neoptera</taxon>
        <taxon>Endopterygota</taxon>
        <taxon>Hymenoptera</taxon>
        <taxon>Apocrita</taxon>
        <taxon>Aculeata</taxon>
        <taxon>Formicoidea</taxon>
        <taxon>Formicidae</taxon>
        <taxon>Formicinae</taxon>
        <taxon>Camponotus</taxon>
    </lineage>
</organism>
<dbReference type="EMBL" id="GL439316">
    <property type="protein sequence ID" value="EFN67443.1"/>
    <property type="molecule type" value="Genomic_DNA"/>
</dbReference>
<gene>
    <name evidence="1" type="ORF">EAG_01771</name>
</gene>
<accession>E2AGI6</accession>
<sequence length="302" mass="34381">MTAETSIRLAPQVDFTIAVMMGEHAAVTCFDGAHSCTCWLLLHGQCVLVTERFGTSGESSVAEKRIESEKLEIMYIVDDPFTALAFVYFYDYGTDVCGMLIAVLRRDSYIEQCYASYAGIMHSAAFMFSLQQLAGRDQCFSFTAVEYTKGSRFPQLILSKSVDLNAVLIYGKINMETHAVEYCAMRNARLFSDNDDVPDTGCSIAKEAVEQDNCVPRIDLAVQILNWIYFSLFCMIRFKFADSNAVYTASVSFSAECIRMHKTKNREMPRSTYRQRYGPLSFLNLPVQLNFMLWYPYDRRLC</sequence>
<evidence type="ECO:0000313" key="2">
    <source>
        <dbReference type="Proteomes" id="UP000000311"/>
    </source>
</evidence>